<evidence type="ECO:0000256" key="4">
    <source>
        <dbReference type="ARBA" id="ARBA00022781"/>
    </source>
</evidence>
<keyword evidence="3" id="KW-0812">Transmembrane</keyword>
<dbReference type="GO" id="GO:1902600">
    <property type="term" value="P:proton transmembrane transport"/>
    <property type="evidence" value="ECO:0007669"/>
    <property type="project" value="UniProtKB-KW"/>
</dbReference>
<evidence type="ECO:0000256" key="8">
    <source>
        <dbReference type="ARBA" id="ARBA00043980"/>
    </source>
</evidence>
<keyword evidence="7" id="KW-0472">Membrane</keyword>
<comment type="subcellular location">
    <subcellularLocation>
        <location evidence="1">Membrane</location>
        <topology evidence="1">Multi-pass membrane protein</topology>
    </subcellularLocation>
</comment>
<keyword evidence="6" id="KW-0406">Ion transport</keyword>
<dbReference type="Proteomes" id="UP000244005">
    <property type="component" value="Unassembled WGS sequence"/>
</dbReference>
<dbReference type="GO" id="GO:0016020">
    <property type="term" value="C:membrane"/>
    <property type="evidence" value="ECO:0007669"/>
    <property type="project" value="UniProtKB-SubCell"/>
</dbReference>
<organism evidence="10 11">
    <name type="scientific">Marchantia polymorpha</name>
    <name type="common">Common liverwort</name>
    <name type="synonym">Marchantia aquatica</name>
    <dbReference type="NCBI Taxonomy" id="3197"/>
    <lineage>
        <taxon>Eukaryota</taxon>
        <taxon>Viridiplantae</taxon>
        <taxon>Streptophyta</taxon>
        <taxon>Embryophyta</taxon>
        <taxon>Marchantiophyta</taxon>
        <taxon>Marchantiopsida</taxon>
        <taxon>Marchantiidae</taxon>
        <taxon>Marchantiales</taxon>
        <taxon>Marchantiaceae</taxon>
        <taxon>Marchantia</taxon>
    </lineage>
</organism>
<gene>
    <name evidence="10" type="ORF">MARPO_0006s0273</name>
</gene>
<name>A0A2R6XQ85_MARPO</name>
<dbReference type="InterPro" id="IPR004282">
    <property type="entry name" value="CemA"/>
</dbReference>
<keyword evidence="2" id="KW-0813">Transport</keyword>
<dbReference type="EMBL" id="KZ772678">
    <property type="protein sequence ID" value="PTQ48280.1"/>
    <property type="molecule type" value="Genomic_DNA"/>
</dbReference>
<feature type="region of interest" description="Disordered" evidence="9">
    <location>
        <begin position="1"/>
        <end position="20"/>
    </location>
</feature>
<dbReference type="Pfam" id="PF03040">
    <property type="entry name" value="CemA"/>
    <property type="match status" value="1"/>
</dbReference>
<evidence type="ECO:0000256" key="2">
    <source>
        <dbReference type="ARBA" id="ARBA00022448"/>
    </source>
</evidence>
<evidence type="ECO:0000256" key="5">
    <source>
        <dbReference type="ARBA" id="ARBA00022989"/>
    </source>
</evidence>
<evidence type="ECO:0000256" key="6">
    <source>
        <dbReference type="ARBA" id="ARBA00023065"/>
    </source>
</evidence>
<dbReference type="AlphaFoldDB" id="A0A2R6XQ85"/>
<dbReference type="OrthoDB" id="993at2759"/>
<evidence type="ECO:0000256" key="3">
    <source>
        <dbReference type="ARBA" id="ARBA00022692"/>
    </source>
</evidence>
<keyword evidence="4" id="KW-0375">Hydrogen ion transport</keyword>
<reference evidence="11" key="1">
    <citation type="journal article" date="2017" name="Cell">
        <title>Insights into land plant evolution garnered from the Marchantia polymorpha genome.</title>
        <authorList>
            <person name="Bowman J.L."/>
            <person name="Kohchi T."/>
            <person name="Yamato K.T."/>
            <person name="Jenkins J."/>
            <person name="Shu S."/>
            <person name="Ishizaki K."/>
            <person name="Yamaoka S."/>
            <person name="Nishihama R."/>
            <person name="Nakamura Y."/>
            <person name="Berger F."/>
            <person name="Adam C."/>
            <person name="Aki S.S."/>
            <person name="Althoff F."/>
            <person name="Araki T."/>
            <person name="Arteaga-Vazquez M.A."/>
            <person name="Balasubrmanian S."/>
            <person name="Barry K."/>
            <person name="Bauer D."/>
            <person name="Boehm C.R."/>
            <person name="Briginshaw L."/>
            <person name="Caballero-Perez J."/>
            <person name="Catarino B."/>
            <person name="Chen F."/>
            <person name="Chiyoda S."/>
            <person name="Chovatia M."/>
            <person name="Davies K.M."/>
            <person name="Delmans M."/>
            <person name="Demura T."/>
            <person name="Dierschke T."/>
            <person name="Dolan L."/>
            <person name="Dorantes-Acosta A.E."/>
            <person name="Eklund D.M."/>
            <person name="Florent S.N."/>
            <person name="Flores-Sandoval E."/>
            <person name="Fujiyama A."/>
            <person name="Fukuzawa H."/>
            <person name="Galik B."/>
            <person name="Grimanelli D."/>
            <person name="Grimwood J."/>
            <person name="Grossniklaus U."/>
            <person name="Hamada T."/>
            <person name="Haseloff J."/>
            <person name="Hetherington A.J."/>
            <person name="Higo A."/>
            <person name="Hirakawa Y."/>
            <person name="Hundley H.N."/>
            <person name="Ikeda Y."/>
            <person name="Inoue K."/>
            <person name="Inoue S.I."/>
            <person name="Ishida S."/>
            <person name="Jia Q."/>
            <person name="Kakita M."/>
            <person name="Kanazawa T."/>
            <person name="Kawai Y."/>
            <person name="Kawashima T."/>
            <person name="Kennedy M."/>
            <person name="Kinose K."/>
            <person name="Kinoshita T."/>
            <person name="Kohara Y."/>
            <person name="Koide E."/>
            <person name="Komatsu K."/>
            <person name="Kopischke S."/>
            <person name="Kubo M."/>
            <person name="Kyozuka J."/>
            <person name="Lagercrantz U."/>
            <person name="Lin S.S."/>
            <person name="Lindquist E."/>
            <person name="Lipzen A.M."/>
            <person name="Lu C.W."/>
            <person name="De Luna E."/>
            <person name="Martienssen R.A."/>
            <person name="Minamino N."/>
            <person name="Mizutani M."/>
            <person name="Mizutani M."/>
            <person name="Mochizuki N."/>
            <person name="Monte I."/>
            <person name="Mosher R."/>
            <person name="Nagasaki H."/>
            <person name="Nakagami H."/>
            <person name="Naramoto S."/>
            <person name="Nishitani K."/>
            <person name="Ohtani M."/>
            <person name="Okamoto T."/>
            <person name="Okumura M."/>
            <person name="Phillips J."/>
            <person name="Pollak B."/>
            <person name="Reinders A."/>
            <person name="Rovekamp M."/>
            <person name="Sano R."/>
            <person name="Sawa S."/>
            <person name="Schmid M.W."/>
            <person name="Shirakawa M."/>
            <person name="Solano R."/>
            <person name="Spunde A."/>
            <person name="Suetsugu N."/>
            <person name="Sugano S."/>
            <person name="Sugiyama A."/>
            <person name="Sun R."/>
            <person name="Suzuki Y."/>
            <person name="Takenaka M."/>
            <person name="Takezawa D."/>
            <person name="Tomogane H."/>
            <person name="Tsuzuki M."/>
            <person name="Ueda T."/>
            <person name="Umeda M."/>
            <person name="Ward J.M."/>
            <person name="Watanabe Y."/>
            <person name="Yazaki K."/>
            <person name="Yokoyama R."/>
            <person name="Yoshitake Y."/>
            <person name="Yotsui I."/>
            <person name="Zachgo S."/>
            <person name="Schmutz J."/>
        </authorList>
    </citation>
    <scope>NUCLEOTIDE SEQUENCE [LARGE SCALE GENOMIC DNA]</scope>
    <source>
        <strain evidence="11">Tak-1</strain>
    </source>
</reference>
<accession>A0A2R6XQ85</accession>
<evidence type="ECO:0000256" key="7">
    <source>
        <dbReference type="ARBA" id="ARBA00023136"/>
    </source>
</evidence>
<keyword evidence="11" id="KW-1185">Reference proteome</keyword>
<proteinExistence type="inferred from homology"/>
<protein>
    <submittedName>
        <fullName evidence="10">Uncharacterized protein</fullName>
    </submittedName>
</protein>
<evidence type="ECO:0000256" key="9">
    <source>
        <dbReference type="SAM" id="MobiDB-lite"/>
    </source>
</evidence>
<evidence type="ECO:0000313" key="11">
    <source>
        <dbReference type="Proteomes" id="UP000244005"/>
    </source>
</evidence>
<evidence type="ECO:0000256" key="1">
    <source>
        <dbReference type="ARBA" id="ARBA00004141"/>
    </source>
</evidence>
<keyword evidence="5" id="KW-1133">Transmembrane helix</keyword>
<comment type="similarity">
    <text evidence="8">Belongs to the CemA family.</text>
</comment>
<evidence type="ECO:0000313" key="10">
    <source>
        <dbReference type="EMBL" id="PTQ48280.1"/>
    </source>
</evidence>
<sequence length="73" mass="8193">MNLMGKGRKGGADSRRHQAKPKGAVYMSVFRQAKLTFGDAKAVILDKVSKYLIFLHLNRISPSIIATYHTMKE</sequence>